<keyword evidence="9" id="KW-1015">Disulfide bond</keyword>
<accession>A0AAD9PEB8</accession>
<dbReference type="InterPro" id="IPR040326">
    <property type="entry name" value="HAP2/GCS1"/>
</dbReference>
<dbReference type="Proteomes" id="UP001209878">
    <property type="component" value="Unassembled WGS sequence"/>
</dbReference>
<evidence type="ECO:0000256" key="7">
    <source>
        <dbReference type="ARBA" id="ARBA00023121"/>
    </source>
</evidence>
<reference evidence="12" key="1">
    <citation type="journal article" date="2023" name="Mol. Biol. Evol.">
        <title>Third-Generation Sequencing Reveals the Adaptive Role of the Epigenome in Three Deep-Sea Polychaetes.</title>
        <authorList>
            <person name="Perez M."/>
            <person name="Aroh O."/>
            <person name="Sun Y."/>
            <person name="Lan Y."/>
            <person name="Juniper S.K."/>
            <person name="Young C.R."/>
            <person name="Angers B."/>
            <person name="Qian P.Y."/>
        </authorList>
    </citation>
    <scope>NUCLEOTIDE SEQUENCE</scope>
    <source>
        <strain evidence="12">R07B-5</strain>
    </source>
</reference>
<feature type="domain" description="Generative cell specific-1/HAP2" evidence="11">
    <location>
        <begin position="25"/>
        <end position="489"/>
    </location>
</feature>
<evidence type="ECO:0000313" key="12">
    <source>
        <dbReference type="EMBL" id="KAK2193220.1"/>
    </source>
</evidence>
<keyword evidence="6" id="KW-1133">Transmembrane helix</keyword>
<keyword evidence="8" id="KW-0472">Membrane</keyword>
<dbReference type="GO" id="GO:0007338">
    <property type="term" value="P:single fertilization"/>
    <property type="evidence" value="ECO:0007669"/>
    <property type="project" value="UniProtKB-KW"/>
</dbReference>
<comment type="caution">
    <text evidence="12">The sequence shown here is derived from an EMBL/GenBank/DDBJ whole genome shotgun (WGS) entry which is preliminary data.</text>
</comment>
<dbReference type="AlphaFoldDB" id="A0AAD9PEB8"/>
<keyword evidence="3" id="KW-1003">Cell membrane</keyword>
<keyword evidence="10" id="KW-0278">Fertilization</keyword>
<evidence type="ECO:0000256" key="2">
    <source>
        <dbReference type="ARBA" id="ARBA00010929"/>
    </source>
</evidence>
<dbReference type="GO" id="GO:0008289">
    <property type="term" value="F:lipid binding"/>
    <property type="evidence" value="ECO:0007669"/>
    <property type="project" value="UniProtKB-KW"/>
</dbReference>
<evidence type="ECO:0000256" key="8">
    <source>
        <dbReference type="ARBA" id="ARBA00023136"/>
    </source>
</evidence>
<evidence type="ECO:0000256" key="10">
    <source>
        <dbReference type="ARBA" id="ARBA00023279"/>
    </source>
</evidence>
<sequence length="604" mass="67433">MIYCTHPKHQNEMPVSTVNSAVTTTRCRPKLYLSLNIQNNVEIYSKSQFIMVTRIYDNLLKVDVKLLDPIVLKLQVDELVIAYQLSHLYYANNKPRETVVRKKNVHSSQVCRFNSSVRVTCGYNSQDKSTEQGFCCPCDANSTLLGERCVYPQSTAPLTSSIHCVQYDPLWYSVNRLQVPHYEHTVHVRVYQLHRLHHKSATPLGSVSVGTNQAVDVSSSQNIEAKYIGPEVNKRTSVRLDTARKRLFIPALFTSLVSQSIPPQAKGNVGEFLLVDKRHINMGGTECNKIGAGISAYHMLRHKCGLTSQCFDNQPVHFWNHDKKCELEGKPGSYFVNNVAPLARKALVRNRQTKEVSLQFAVVQPLSISVLLTIDASNITLLHKGLSGEIVEVTMSSDGRHTELVVHVVNTGLVSARFGVDVHRCSHNVAAKSAGHTVVISPQWSAYFTLTLVTDHDSDQELITCTVVLQNADQRTVSQRAVHFKMYDHCFCLGMCQCICATDGSLKCRMELSPMAANKQQTTGNVLLKFTWAGQILLCSTFAVLLLLGTIKAVLGAFVSQKVAYVGISDFYDTPLEKYYEPELRGEPVLYNDLGVPIHPETYV</sequence>
<evidence type="ECO:0000256" key="5">
    <source>
        <dbReference type="ARBA" id="ARBA00022729"/>
    </source>
</evidence>
<keyword evidence="4" id="KW-0812">Transmembrane</keyword>
<dbReference type="PANTHER" id="PTHR31764:SF0">
    <property type="entry name" value="GENERATIVE CELL SPECIFIC-1_HAP2 DOMAIN-CONTAINING PROTEIN"/>
    <property type="match status" value="1"/>
</dbReference>
<dbReference type="Pfam" id="PF10699">
    <property type="entry name" value="HAP2-GCS1"/>
    <property type="match status" value="1"/>
</dbReference>
<evidence type="ECO:0000256" key="6">
    <source>
        <dbReference type="ARBA" id="ARBA00022989"/>
    </source>
</evidence>
<proteinExistence type="inferred from homology"/>
<gene>
    <name evidence="12" type="ORF">NP493_16g02039</name>
</gene>
<dbReference type="GO" id="GO:0005886">
    <property type="term" value="C:plasma membrane"/>
    <property type="evidence" value="ECO:0007669"/>
    <property type="project" value="UniProtKB-SubCell"/>
</dbReference>
<dbReference type="PANTHER" id="PTHR31764">
    <property type="entry name" value="PROTEIN HAPLESS 2"/>
    <property type="match status" value="1"/>
</dbReference>
<evidence type="ECO:0000256" key="4">
    <source>
        <dbReference type="ARBA" id="ARBA00022692"/>
    </source>
</evidence>
<name>A0AAD9PEB8_RIDPI</name>
<evidence type="ECO:0000313" key="13">
    <source>
        <dbReference type="Proteomes" id="UP001209878"/>
    </source>
</evidence>
<comment type="subcellular location">
    <subcellularLocation>
        <location evidence="1">Cell membrane</location>
        <topology evidence="1">Single-pass type I membrane protein</topology>
    </subcellularLocation>
</comment>
<dbReference type="EMBL" id="JAODUO010000015">
    <property type="protein sequence ID" value="KAK2193220.1"/>
    <property type="molecule type" value="Genomic_DNA"/>
</dbReference>
<evidence type="ECO:0000259" key="11">
    <source>
        <dbReference type="Pfam" id="PF10699"/>
    </source>
</evidence>
<evidence type="ECO:0000256" key="9">
    <source>
        <dbReference type="ARBA" id="ARBA00023157"/>
    </source>
</evidence>
<keyword evidence="5" id="KW-0732">Signal</keyword>
<keyword evidence="7" id="KW-0446">Lipid-binding</keyword>
<evidence type="ECO:0000256" key="3">
    <source>
        <dbReference type="ARBA" id="ARBA00022475"/>
    </source>
</evidence>
<comment type="similarity">
    <text evidence="2">Belongs to the HAP2/GCS1 family.</text>
</comment>
<keyword evidence="13" id="KW-1185">Reference proteome</keyword>
<protein>
    <recommendedName>
        <fullName evidence="11">Generative cell specific-1/HAP2 domain-containing protein</fullName>
    </recommendedName>
</protein>
<dbReference type="InterPro" id="IPR018928">
    <property type="entry name" value="HAP2/GCS1_dom"/>
</dbReference>
<evidence type="ECO:0000256" key="1">
    <source>
        <dbReference type="ARBA" id="ARBA00004251"/>
    </source>
</evidence>
<organism evidence="12 13">
    <name type="scientific">Ridgeia piscesae</name>
    <name type="common">Tubeworm</name>
    <dbReference type="NCBI Taxonomy" id="27915"/>
    <lineage>
        <taxon>Eukaryota</taxon>
        <taxon>Metazoa</taxon>
        <taxon>Spiralia</taxon>
        <taxon>Lophotrochozoa</taxon>
        <taxon>Annelida</taxon>
        <taxon>Polychaeta</taxon>
        <taxon>Sedentaria</taxon>
        <taxon>Canalipalpata</taxon>
        <taxon>Sabellida</taxon>
        <taxon>Siboglinidae</taxon>
        <taxon>Ridgeia</taxon>
    </lineage>
</organism>